<proteinExistence type="predicted"/>
<feature type="signal peptide" evidence="1">
    <location>
        <begin position="1"/>
        <end position="19"/>
    </location>
</feature>
<reference evidence="3" key="1">
    <citation type="submission" date="2023-08" db="EMBL/GenBank/DDBJ databases">
        <title>Black Yeasts Isolated from many extreme environments.</title>
        <authorList>
            <person name="Coleine C."/>
            <person name="Stajich J.E."/>
            <person name="Selbmann L."/>
        </authorList>
    </citation>
    <scope>NUCLEOTIDE SEQUENCE</scope>
    <source>
        <strain evidence="3">CCFEE 5401</strain>
    </source>
</reference>
<dbReference type="InterPro" id="IPR054508">
    <property type="entry name" value="PIR1-like_C"/>
</dbReference>
<sequence>MKVAFLALTTSTLAALVSATGTYNSVTASVPHTSVVFTAVIWNNGLVGHVGDGENFEDLVPGLSSEVENEYPPLNTAAIAATASLVTTIAYDEQSQTLVTKTFAPQTVQYTRPACDAGGNCAMLSGCSASFPGAVVCGLPSPYSSWVSYADFVGPAVLTATSTTYRTETVELAESHSSLLTPTDLTATDPTATDSTTTDSATLSITPIAIQTTTALISLAGTSTTLLLSTSTSQAAAAKLGWGFPRISRGAATSASPTTTATTTTACATDPVTFTLRVQGVMQSTGLPQFSGEFHLSKGMLHDVSGSVAYLGANEEIMFAPFVPNGATSSGEWSVCTSGRVMNNGNGQWCACSSGTGSHIFQQTEWCFRSDCTNVILSAHKVAVPSPSTRAAITSTVTAVVTEIVSACISEETAATPITSAISWVLSQTVVTATTIVTHTLSGLSVSSTTIWARGEALDAALVSGFTTAVTSSIGENHSSGADVGVGSGITHVNPTMILLLALGAGVMRWL</sequence>
<name>A0AAN7TWT3_9PEZI</name>
<dbReference type="Proteomes" id="UP001310890">
    <property type="component" value="Unassembled WGS sequence"/>
</dbReference>
<dbReference type="EMBL" id="JAVRRL010000003">
    <property type="protein sequence ID" value="KAK5118097.1"/>
    <property type="molecule type" value="Genomic_DNA"/>
</dbReference>
<dbReference type="Pfam" id="PF22799">
    <property type="entry name" value="PIR1-like_C"/>
    <property type="match status" value="1"/>
</dbReference>
<feature type="chain" id="PRO_5042966948" description="Cell wall mannoprotein PIR1-like C-terminal domain-containing protein" evidence="1">
    <location>
        <begin position="20"/>
        <end position="511"/>
    </location>
</feature>
<evidence type="ECO:0000313" key="3">
    <source>
        <dbReference type="EMBL" id="KAK5118097.1"/>
    </source>
</evidence>
<organism evidence="3 4">
    <name type="scientific">Meristemomyces frigidus</name>
    <dbReference type="NCBI Taxonomy" id="1508187"/>
    <lineage>
        <taxon>Eukaryota</taxon>
        <taxon>Fungi</taxon>
        <taxon>Dikarya</taxon>
        <taxon>Ascomycota</taxon>
        <taxon>Pezizomycotina</taxon>
        <taxon>Dothideomycetes</taxon>
        <taxon>Dothideomycetidae</taxon>
        <taxon>Mycosphaerellales</taxon>
        <taxon>Teratosphaeriaceae</taxon>
        <taxon>Meristemomyces</taxon>
    </lineage>
</organism>
<dbReference type="AlphaFoldDB" id="A0AAN7TWT3"/>
<comment type="caution">
    <text evidence="3">The sequence shown here is derived from an EMBL/GenBank/DDBJ whole genome shotgun (WGS) entry which is preliminary data.</text>
</comment>
<evidence type="ECO:0000256" key="1">
    <source>
        <dbReference type="SAM" id="SignalP"/>
    </source>
</evidence>
<evidence type="ECO:0000313" key="4">
    <source>
        <dbReference type="Proteomes" id="UP001310890"/>
    </source>
</evidence>
<accession>A0AAN7TWT3</accession>
<gene>
    <name evidence="3" type="ORF">LTR62_004143</name>
</gene>
<evidence type="ECO:0000259" key="2">
    <source>
        <dbReference type="Pfam" id="PF22799"/>
    </source>
</evidence>
<protein>
    <recommendedName>
        <fullName evidence="2">Cell wall mannoprotein PIR1-like C-terminal domain-containing protein</fullName>
    </recommendedName>
</protein>
<feature type="domain" description="Cell wall mannoprotein PIR1-like C-terminal" evidence="2">
    <location>
        <begin position="299"/>
        <end position="374"/>
    </location>
</feature>
<keyword evidence="1" id="KW-0732">Signal</keyword>